<evidence type="ECO:0000256" key="1">
    <source>
        <dbReference type="SAM" id="Coils"/>
    </source>
</evidence>
<gene>
    <name evidence="2" type="ORF">METZ01_LOCUS352558</name>
</gene>
<name>A0A382RPT8_9ZZZZ</name>
<reference evidence="2" key="1">
    <citation type="submission" date="2018-05" db="EMBL/GenBank/DDBJ databases">
        <authorList>
            <person name="Lanie J.A."/>
            <person name="Ng W.-L."/>
            <person name="Kazmierczak K.M."/>
            <person name="Andrzejewski T.M."/>
            <person name="Davidsen T.M."/>
            <person name="Wayne K.J."/>
            <person name="Tettelin H."/>
            <person name="Glass J.I."/>
            <person name="Rusch D."/>
            <person name="Podicherti R."/>
            <person name="Tsui H.-C.T."/>
            <person name="Winkler M.E."/>
        </authorList>
    </citation>
    <scope>NUCLEOTIDE SEQUENCE</scope>
</reference>
<feature type="coiled-coil region" evidence="1">
    <location>
        <begin position="153"/>
        <end position="180"/>
    </location>
</feature>
<organism evidence="2">
    <name type="scientific">marine metagenome</name>
    <dbReference type="NCBI Taxonomy" id="408172"/>
    <lineage>
        <taxon>unclassified sequences</taxon>
        <taxon>metagenomes</taxon>
        <taxon>ecological metagenomes</taxon>
    </lineage>
</organism>
<accession>A0A382RPT8</accession>
<dbReference type="EMBL" id="UINC01123315">
    <property type="protein sequence ID" value="SVC99704.1"/>
    <property type="molecule type" value="Genomic_DNA"/>
</dbReference>
<dbReference type="AlphaFoldDB" id="A0A382RPT8"/>
<sequence>MADLSIKERKRAEKDGNFRTGLFMLRLQKRDTLIKKFQSYKLSQEQIPKTLDQIWNIDESLEILIDLQFSAGGSLPKEMVRWTPYRGLSIYQQWKQEKYEHEIFTSHTLDDDKILQLLSTGTNIQQNHKDKQLSLENLIETDKPWKSFKDQHIYRLEEEIKSLKRQIKQRNNLLEKLTRRIRYKLGKLTDHELEKLSEICRFKNTKTNLSEMARHLGVSPDTVKDELQRRGIYKKLMDLNKAE</sequence>
<proteinExistence type="predicted"/>
<evidence type="ECO:0000313" key="2">
    <source>
        <dbReference type="EMBL" id="SVC99704.1"/>
    </source>
</evidence>
<protein>
    <submittedName>
        <fullName evidence="2">Uncharacterized protein</fullName>
    </submittedName>
</protein>
<keyword evidence="1" id="KW-0175">Coiled coil</keyword>